<organism evidence="1 2">
    <name type="scientific">Vreelandella lutescens</name>
    <dbReference type="NCBI Taxonomy" id="1602943"/>
    <lineage>
        <taxon>Bacteria</taxon>
        <taxon>Pseudomonadati</taxon>
        <taxon>Pseudomonadota</taxon>
        <taxon>Gammaproteobacteria</taxon>
        <taxon>Oceanospirillales</taxon>
        <taxon>Halomonadaceae</taxon>
        <taxon>Vreelandella</taxon>
    </lineage>
</organism>
<evidence type="ECO:0000313" key="1">
    <source>
        <dbReference type="EMBL" id="GGC77821.1"/>
    </source>
</evidence>
<dbReference type="Proteomes" id="UP000597301">
    <property type="component" value="Unassembled WGS sequence"/>
</dbReference>
<comment type="caution">
    <text evidence="1">The sequence shown here is derived from an EMBL/GenBank/DDBJ whole genome shotgun (WGS) entry which is preliminary data.</text>
</comment>
<proteinExistence type="predicted"/>
<name>A0ABQ1NI42_9GAMM</name>
<evidence type="ECO:0008006" key="3">
    <source>
        <dbReference type="Google" id="ProtNLM"/>
    </source>
</evidence>
<reference evidence="2" key="1">
    <citation type="journal article" date="2019" name="Int. J. Syst. Evol. Microbiol.">
        <title>The Global Catalogue of Microorganisms (GCM) 10K type strain sequencing project: providing services to taxonomists for standard genome sequencing and annotation.</title>
        <authorList>
            <consortium name="The Broad Institute Genomics Platform"/>
            <consortium name="The Broad Institute Genome Sequencing Center for Infectious Disease"/>
            <person name="Wu L."/>
            <person name="Ma J."/>
        </authorList>
    </citation>
    <scope>NUCLEOTIDE SEQUENCE [LARGE SCALE GENOMIC DNA]</scope>
    <source>
        <strain evidence="2">CGMCC 1.15122</strain>
    </source>
</reference>
<gene>
    <name evidence="1" type="ORF">GCM10011382_04710</name>
</gene>
<sequence>MKDKNFNSKKNPRYEFFEGDDLRKSDGKWMQKSRVIDKSKDKYVEKVIDPETGEVVHLCKEPLSKHFGHGSAKFKTDENA</sequence>
<dbReference type="EMBL" id="BMHM01000001">
    <property type="protein sequence ID" value="GGC77821.1"/>
    <property type="molecule type" value="Genomic_DNA"/>
</dbReference>
<accession>A0ABQ1NI42</accession>
<protein>
    <recommendedName>
        <fullName evidence="3">Hypervirulence associated protein TUDOR domain-containing protein</fullName>
    </recommendedName>
</protein>
<evidence type="ECO:0000313" key="2">
    <source>
        <dbReference type="Proteomes" id="UP000597301"/>
    </source>
</evidence>
<keyword evidence="2" id="KW-1185">Reference proteome</keyword>